<keyword evidence="1" id="KW-1133">Transmembrane helix</keyword>
<reference evidence="2 3" key="1">
    <citation type="submission" date="2024-01" db="EMBL/GenBank/DDBJ databases">
        <title>Genome assemblies of Stephania.</title>
        <authorList>
            <person name="Yang L."/>
        </authorList>
    </citation>
    <scope>NUCLEOTIDE SEQUENCE [LARGE SCALE GENOMIC DNA]</scope>
    <source>
        <strain evidence="2">JXDWG</strain>
        <tissue evidence="2">Leaf</tissue>
    </source>
</reference>
<evidence type="ECO:0000313" key="2">
    <source>
        <dbReference type="EMBL" id="KAK9132735.1"/>
    </source>
</evidence>
<gene>
    <name evidence="2" type="ORF">Scep_012263</name>
</gene>
<dbReference type="EMBL" id="JBBNAG010000005">
    <property type="protein sequence ID" value="KAK9132735.1"/>
    <property type="molecule type" value="Genomic_DNA"/>
</dbReference>
<organism evidence="2 3">
    <name type="scientific">Stephania cephalantha</name>
    <dbReference type="NCBI Taxonomy" id="152367"/>
    <lineage>
        <taxon>Eukaryota</taxon>
        <taxon>Viridiplantae</taxon>
        <taxon>Streptophyta</taxon>
        <taxon>Embryophyta</taxon>
        <taxon>Tracheophyta</taxon>
        <taxon>Spermatophyta</taxon>
        <taxon>Magnoliopsida</taxon>
        <taxon>Ranunculales</taxon>
        <taxon>Menispermaceae</taxon>
        <taxon>Menispermoideae</taxon>
        <taxon>Cissampelideae</taxon>
        <taxon>Stephania</taxon>
    </lineage>
</organism>
<dbReference type="Proteomes" id="UP001419268">
    <property type="component" value="Unassembled WGS sequence"/>
</dbReference>
<proteinExistence type="predicted"/>
<evidence type="ECO:0000256" key="1">
    <source>
        <dbReference type="SAM" id="Phobius"/>
    </source>
</evidence>
<dbReference type="AlphaFoldDB" id="A0AAP0JGT1"/>
<keyword evidence="3" id="KW-1185">Reference proteome</keyword>
<name>A0AAP0JGT1_9MAGN</name>
<comment type="caution">
    <text evidence="2">The sequence shown here is derived from an EMBL/GenBank/DDBJ whole genome shotgun (WGS) entry which is preliminary data.</text>
</comment>
<feature type="transmembrane region" description="Helical" evidence="1">
    <location>
        <begin position="63"/>
        <end position="81"/>
    </location>
</feature>
<evidence type="ECO:0000313" key="3">
    <source>
        <dbReference type="Proteomes" id="UP001419268"/>
    </source>
</evidence>
<keyword evidence="1" id="KW-0472">Membrane</keyword>
<accession>A0AAP0JGT1</accession>
<keyword evidence="1" id="KW-0812">Transmembrane</keyword>
<protein>
    <submittedName>
        <fullName evidence="2">Uncharacterized protein</fullName>
    </submittedName>
</protein>
<sequence length="100" mass="11405">MEDERSSSNAEPLLPHLNSKTSLWLSDLSSNTVEELLSMEAKNGRSLDSCRFWLRLEFWESRVLRFLLGASIVVFVFNYMLDFLTLMFTSHLGADELAGA</sequence>